<dbReference type="EMBL" id="CP003807">
    <property type="protein sequence ID" value="AGF49626.1"/>
    <property type="molecule type" value="Genomic_DNA"/>
</dbReference>
<dbReference type="InterPro" id="IPR008949">
    <property type="entry name" value="Isoprenoid_synthase_dom_sf"/>
</dbReference>
<protein>
    <submittedName>
        <fullName evidence="1">Phytoene synthase</fullName>
        <ecNumber evidence="1">2.5.1.32</ecNumber>
    </submittedName>
</protein>
<organism evidence="1 2">
    <name type="scientific">Candidatus Kinetoplastidibacterium blastocrithidiae TCC012E</name>
    <dbReference type="NCBI Taxonomy" id="1208922"/>
    <lineage>
        <taxon>Bacteria</taxon>
        <taxon>Pseudomonadati</taxon>
        <taxon>Pseudomonadota</taxon>
        <taxon>Betaproteobacteria</taxon>
        <taxon>Candidatus Kinetoplastidibacterium</taxon>
    </lineage>
</organism>
<keyword evidence="2" id="KW-1185">Reference proteome</keyword>
<dbReference type="Proteomes" id="UP000011563">
    <property type="component" value="Chromosome"/>
</dbReference>
<dbReference type="Pfam" id="PF00494">
    <property type="entry name" value="SQS_PSY"/>
    <property type="match status" value="1"/>
</dbReference>
<dbReference type="PANTHER" id="PTHR31480">
    <property type="entry name" value="BIFUNCTIONAL LYCOPENE CYCLASE/PHYTOENE SYNTHASE"/>
    <property type="match status" value="1"/>
</dbReference>
<dbReference type="EC" id="2.5.1.32" evidence="1"/>
<evidence type="ECO:0000313" key="2">
    <source>
        <dbReference type="Proteomes" id="UP000011563"/>
    </source>
</evidence>
<dbReference type="GO" id="GO:0016765">
    <property type="term" value="F:transferase activity, transferring alkyl or aryl (other than methyl) groups"/>
    <property type="evidence" value="ECO:0007669"/>
    <property type="project" value="UniProtKB-ARBA"/>
</dbReference>
<keyword evidence="1" id="KW-0808">Transferase</keyword>
<dbReference type="Gene3D" id="1.10.600.10">
    <property type="entry name" value="Farnesyl Diphosphate Synthase"/>
    <property type="match status" value="1"/>
</dbReference>
<dbReference type="AlphaFoldDB" id="M1LZZ0"/>
<reference evidence="1 2" key="1">
    <citation type="journal article" date="2013" name="Genome Biol. Evol.">
        <title>Genome evolution and phylogenomic analysis of candidatus kinetoplastibacterium, the betaproteobacterial endosymbionts of strigomonas and angomonas.</title>
        <authorList>
            <person name="Alves J.M."/>
            <person name="Serrano M.G."/>
            <person name="Maia da Silva F."/>
            <person name="Voegtly L.J."/>
            <person name="Matveyev A.V."/>
            <person name="Teixeira M.M."/>
            <person name="Camargo E.P."/>
            <person name="Buck G.A."/>
        </authorList>
    </citation>
    <scope>NUCLEOTIDE SEQUENCE [LARGE SCALE GENOMIC DNA]</scope>
    <source>
        <strain evidence="1 2">TCC012E</strain>
    </source>
</reference>
<evidence type="ECO:0000313" key="1">
    <source>
        <dbReference type="EMBL" id="AGF49626.1"/>
    </source>
</evidence>
<gene>
    <name evidence="1" type="ORF">BCUE_0418</name>
</gene>
<dbReference type="SUPFAM" id="SSF48576">
    <property type="entry name" value="Terpenoid synthases"/>
    <property type="match status" value="1"/>
</dbReference>
<name>M1LZZ0_9PROT</name>
<dbReference type="HOGENOM" id="CLU_037269_1_1_4"/>
<dbReference type="PATRIC" id="fig|1208922.3.peg.178"/>
<sequence>MTPYEYCKKEFAPAGSNMYYSTILLPKKQERTLISIYAIHKTIENILSDCHTTTVAYSKIAWWKNQIHSMLKESSDHPIIKELSMHIKEYPFICDELSDFIHKIESILEKKIFYKWEDLYNNYWTTNRIICKFFNKVFLNDDDNTTIYNEKIGVAMQLTNSIQNIYINAKNGIIFLPYEELNQFGLRTKDVNDSKNSENLKQLIELQINRAKNLYREAISNINSSNYKKYRESFTMAAINYAILEKIESSKINISKEKISITPIKKLWISWRTLKSNGNNFIKKLLPYNM</sequence>
<dbReference type="RefSeq" id="WP_015238263.1">
    <property type="nucleotide sequence ID" value="NC_020285.1"/>
</dbReference>
<accession>M1LZZ0</accession>
<dbReference type="InterPro" id="IPR002060">
    <property type="entry name" value="Squ/phyt_synthse"/>
</dbReference>
<dbReference type="KEGG" id="kbt:BCUE_0418"/>
<proteinExistence type="predicted"/>